<reference evidence="3 4" key="1">
    <citation type="submission" date="2021-11" db="EMBL/GenBank/DDBJ databases">
        <authorList>
            <person name="Oh E.-T."/>
            <person name="Kim S.-B."/>
        </authorList>
    </citation>
    <scope>NUCLEOTIDE SEQUENCE [LARGE SCALE GENOMIC DNA]</scope>
    <source>
        <strain evidence="3 4">MMS20-SJTR3</strain>
    </source>
</reference>
<gene>
    <name evidence="3" type="ORF">LJ656_01740</name>
</gene>
<dbReference type="EMBL" id="JAJITD010000001">
    <property type="protein sequence ID" value="MCC8391296.1"/>
    <property type="molecule type" value="Genomic_DNA"/>
</dbReference>
<dbReference type="Proteomes" id="UP001431019">
    <property type="component" value="Unassembled WGS sequence"/>
</dbReference>
<evidence type="ECO:0000256" key="2">
    <source>
        <dbReference type="ARBA" id="ARBA00023002"/>
    </source>
</evidence>
<sequence length="267" mass="28338">MELGLKDKVVLITGGSKGIGFACARAFAREGAKVAIVSRDPANLARAYEQLKEEGFHVHRTRADLHEPHSAADIVEEVSTAVGPIDVLINSAGAARRYDPETLDADAFRATMEAKYFPYIYPQQEVLRRMAERAKAGGGEPGTIVNIIGMGGKIASDIHIAGGAANAALMLATVGLAHYYARYGIRINAINPGSTLTERVEEAVRLEATQQGIGNEEALARGQAKVPLGRYAKPEEIADVALFLASRRASYVTGAVIPMDGGSAPLI</sequence>
<keyword evidence="4" id="KW-1185">Reference proteome</keyword>
<organism evidence="3 4">
    <name type="scientific">Paraburkholderia sejongensis</name>
    <dbReference type="NCBI Taxonomy" id="2886946"/>
    <lineage>
        <taxon>Bacteria</taxon>
        <taxon>Pseudomonadati</taxon>
        <taxon>Pseudomonadota</taxon>
        <taxon>Betaproteobacteria</taxon>
        <taxon>Burkholderiales</taxon>
        <taxon>Burkholderiaceae</taxon>
        <taxon>Paraburkholderia</taxon>
    </lineage>
</organism>
<protein>
    <submittedName>
        <fullName evidence="3">SDR family oxidoreductase</fullName>
    </submittedName>
</protein>
<dbReference type="PANTHER" id="PTHR43669">
    <property type="entry name" value="5-KETO-D-GLUCONATE 5-REDUCTASE"/>
    <property type="match status" value="1"/>
</dbReference>
<accession>A0ABS8JN31</accession>
<keyword evidence="2" id="KW-0560">Oxidoreductase</keyword>
<evidence type="ECO:0000313" key="4">
    <source>
        <dbReference type="Proteomes" id="UP001431019"/>
    </source>
</evidence>
<name>A0ABS8JN31_9BURK</name>
<dbReference type="Pfam" id="PF13561">
    <property type="entry name" value="adh_short_C2"/>
    <property type="match status" value="1"/>
</dbReference>
<comment type="similarity">
    <text evidence="1">Belongs to the short-chain dehydrogenases/reductases (SDR) family.</text>
</comment>
<dbReference type="PANTHER" id="PTHR43669:SF3">
    <property type="entry name" value="ALCOHOL DEHYDROGENASE, PUTATIVE (AFU_ORTHOLOGUE AFUA_3G03445)-RELATED"/>
    <property type="match status" value="1"/>
</dbReference>
<dbReference type="RefSeq" id="WP_230507548.1">
    <property type="nucleotide sequence ID" value="NZ_JAJITD010000001.1"/>
</dbReference>
<dbReference type="Gene3D" id="3.40.50.720">
    <property type="entry name" value="NAD(P)-binding Rossmann-like Domain"/>
    <property type="match status" value="1"/>
</dbReference>
<dbReference type="PRINTS" id="PR00081">
    <property type="entry name" value="GDHRDH"/>
</dbReference>
<proteinExistence type="inferred from homology"/>
<comment type="caution">
    <text evidence="3">The sequence shown here is derived from an EMBL/GenBank/DDBJ whole genome shotgun (WGS) entry which is preliminary data.</text>
</comment>
<dbReference type="SUPFAM" id="SSF51735">
    <property type="entry name" value="NAD(P)-binding Rossmann-fold domains"/>
    <property type="match status" value="1"/>
</dbReference>
<dbReference type="InterPro" id="IPR036291">
    <property type="entry name" value="NAD(P)-bd_dom_sf"/>
</dbReference>
<dbReference type="InterPro" id="IPR002347">
    <property type="entry name" value="SDR_fam"/>
</dbReference>
<evidence type="ECO:0000313" key="3">
    <source>
        <dbReference type="EMBL" id="MCC8391296.1"/>
    </source>
</evidence>
<evidence type="ECO:0000256" key="1">
    <source>
        <dbReference type="ARBA" id="ARBA00006484"/>
    </source>
</evidence>